<evidence type="ECO:0008006" key="4">
    <source>
        <dbReference type="Google" id="ProtNLM"/>
    </source>
</evidence>
<accession>A0A1G6L9E1</accession>
<dbReference type="AlphaFoldDB" id="A0A1G6L9E1"/>
<dbReference type="OrthoDB" id="1796359at2"/>
<dbReference type="RefSeq" id="WP_091568092.1">
    <property type="nucleotide sequence ID" value="NZ_FMZA01000007.1"/>
</dbReference>
<reference evidence="2 3" key="1">
    <citation type="submission" date="2016-10" db="EMBL/GenBank/DDBJ databases">
        <authorList>
            <person name="de Groot N.N."/>
        </authorList>
    </citation>
    <scope>NUCLEOTIDE SEQUENCE [LARGE SCALE GENOMIC DNA]</scope>
    <source>
        <strain evidence="2 3">DSM 45514</strain>
    </source>
</reference>
<feature type="transmembrane region" description="Helical" evidence="1">
    <location>
        <begin position="87"/>
        <end position="105"/>
    </location>
</feature>
<dbReference type="EMBL" id="FMZA01000007">
    <property type="protein sequence ID" value="SDC39768.1"/>
    <property type="molecule type" value="Genomic_DNA"/>
</dbReference>
<evidence type="ECO:0000313" key="3">
    <source>
        <dbReference type="Proteomes" id="UP000199387"/>
    </source>
</evidence>
<gene>
    <name evidence="2" type="ORF">SAMN04488112_107115</name>
</gene>
<protein>
    <recommendedName>
        <fullName evidence="4">Prolipoprotein diacylglyceryl transferase</fullName>
    </recommendedName>
</protein>
<evidence type="ECO:0000256" key="1">
    <source>
        <dbReference type="SAM" id="Phobius"/>
    </source>
</evidence>
<keyword evidence="1" id="KW-1133">Transmembrane helix</keyword>
<dbReference type="STRING" id="1236220.SAMN04488112_107115"/>
<keyword evidence="1" id="KW-0472">Membrane</keyword>
<feature type="transmembrane region" description="Helical" evidence="1">
    <location>
        <begin position="117"/>
        <end position="136"/>
    </location>
</feature>
<feature type="transmembrane region" description="Helical" evidence="1">
    <location>
        <begin position="156"/>
        <end position="174"/>
    </location>
</feature>
<keyword evidence="1" id="KW-0812">Transmembrane</keyword>
<feature type="transmembrane region" description="Helical" evidence="1">
    <location>
        <begin position="218"/>
        <end position="236"/>
    </location>
</feature>
<organism evidence="2 3">
    <name type="scientific">Melghirimyces thermohalophilus</name>
    <dbReference type="NCBI Taxonomy" id="1236220"/>
    <lineage>
        <taxon>Bacteria</taxon>
        <taxon>Bacillati</taxon>
        <taxon>Bacillota</taxon>
        <taxon>Bacilli</taxon>
        <taxon>Bacillales</taxon>
        <taxon>Thermoactinomycetaceae</taxon>
        <taxon>Melghirimyces</taxon>
    </lineage>
</organism>
<dbReference type="Proteomes" id="UP000199387">
    <property type="component" value="Unassembled WGS sequence"/>
</dbReference>
<name>A0A1G6L9E1_9BACL</name>
<sequence>MFTQDVLPLGPFLLPLVWMIGALSIAAGGKVAEKWEAPVQNRISWSEVLIHAALLWFIVWRWSPLLWDPTAIGQNPRALLFVSGTEKGVWLGGAVAAGFLAWFLRRKRVGIGRFLDVLVVAAVTAGIVYNLLLVRLGKTTSLFWGMSPEGYSQQYHPVHLYRVIVLAAVWMWGWKKRRWLLSGNTFVRLGTATGISLLLVSCFDYHSNRLWLGLSGEQWAFIGLALLAWIAGWWPWGHHEKEPDSPQKNHISPLS</sequence>
<evidence type="ECO:0000313" key="2">
    <source>
        <dbReference type="EMBL" id="SDC39768.1"/>
    </source>
</evidence>
<feature type="transmembrane region" description="Helical" evidence="1">
    <location>
        <begin position="186"/>
        <end position="206"/>
    </location>
</feature>
<proteinExistence type="predicted"/>
<feature type="transmembrane region" description="Helical" evidence="1">
    <location>
        <begin position="6"/>
        <end position="27"/>
    </location>
</feature>
<keyword evidence="3" id="KW-1185">Reference proteome</keyword>
<feature type="transmembrane region" description="Helical" evidence="1">
    <location>
        <begin position="48"/>
        <end position="67"/>
    </location>
</feature>